<dbReference type="InterPro" id="IPR000863">
    <property type="entry name" value="Sulfotransferase_dom"/>
</dbReference>
<reference evidence="4 5" key="1">
    <citation type="journal article" date="2021" name="Elife">
        <title>Chloroplast acquisition without the gene transfer in kleptoplastic sea slugs, Plakobranchus ocellatus.</title>
        <authorList>
            <person name="Maeda T."/>
            <person name="Takahashi S."/>
            <person name="Yoshida T."/>
            <person name="Shimamura S."/>
            <person name="Takaki Y."/>
            <person name="Nagai Y."/>
            <person name="Toyoda A."/>
            <person name="Suzuki Y."/>
            <person name="Arimoto A."/>
            <person name="Ishii H."/>
            <person name="Satoh N."/>
            <person name="Nishiyama T."/>
            <person name="Hasebe M."/>
            <person name="Maruyama T."/>
            <person name="Minagawa J."/>
            <person name="Obokata J."/>
            <person name="Shigenobu S."/>
        </authorList>
    </citation>
    <scope>NUCLEOTIDE SEQUENCE [LARGE SCALE GENOMIC DNA]</scope>
</reference>
<gene>
    <name evidence="4" type="ORF">ElyMa_006543300</name>
</gene>
<dbReference type="Gene3D" id="3.40.50.300">
    <property type="entry name" value="P-loop containing nucleotide triphosphate hydrolases"/>
    <property type="match status" value="1"/>
</dbReference>
<dbReference type="Pfam" id="PF00685">
    <property type="entry name" value="Sulfotransfer_1"/>
    <property type="match status" value="1"/>
</dbReference>
<organism evidence="4 5">
    <name type="scientific">Elysia marginata</name>
    <dbReference type="NCBI Taxonomy" id="1093978"/>
    <lineage>
        <taxon>Eukaryota</taxon>
        <taxon>Metazoa</taxon>
        <taxon>Spiralia</taxon>
        <taxon>Lophotrochozoa</taxon>
        <taxon>Mollusca</taxon>
        <taxon>Gastropoda</taxon>
        <taxon>Heterobranchia</taxon>
        <taxon>Euthyneura</taxon>
        <taxon>Panpulmonata</taxon>
        <taxon>Sacoglossa</taxon>
        <taxon>Placobranchoidea</taxon>
        <taxon>Plakobranchidae</taxon>
        <taxon>Elysia</taxon>
    </lineage>
</organism>
<evidence type="ECO:0000313" key="4">
    <source>
        <dbReference type="EMBL" id="GFS06403.1"/>
    </source>
</evidence>
<dbReference type="Proteomes" id="UP000762676">
    <property type="component" value="Unassembled WGS sequence"/>
</dbReference>
<name>A0AAV4I7Z0_9GAST</name>
<evidence type="ECO:0000259" key="3">
    <source>
        <dbReference type="Pfam" id="PF00685"/>
    </source>
</evidence>
<comment type="similarity">
    <text evidence="1">Belongs to the sulfotransferase 1 family.</text>
</comment>
<keyword evidence="2" id="KW-0808">Transferase</keyword>
<feature type="domain" description="Sulfotransferase" evidence="3">
    <location>
        <begin position="15"/>
        <end position="127"/>
    </location>
</feature>
<dbReference type="SUPFAM" id="SSF52540">
    <property type="entry name" value="P-loop containing nucleoside triphosphate hydrolases"/>
    <property type="match status" value="1"/>
</dbReference>
<evidence type="ECO:0000256" key="2">
    <source>
        <dbReference type="ARBA" id="ARBA00022679"/>
    </source>
</evidence>
<evidence type="ECO:0000256" key="1">
    <source>
        <dbReference type="ARBA" id="ARBA00005771"/>
    </source>
</evidence>
<sequence>MYIFGIAAAWSHQPNYLRQFSRFKKDNPDHPIIEVHYEDLKKDPVPFLQELSRFAGVQASRKFCQDVASACGFDRLKQADVNRDLPEHLYKSITNGYQIYRKGVVGDWKNTFTVAQSEMFDEFMARQQEKGLPCNFRWQ</sequence>
<comment type="caution">
    <text evidence="4">The sequence shown here is derived from an EMBL/GenBank/DDBJ whole genome shotgun (WGS) entry which is preliminary data.</text>
</comment>
<protein>
    <submittedName>
        <fullName evidence="4">Sulfotransferase 1C4</fullName>
    </submittedName>
</protein>
<accession>A0AAV4I7Z0</accession>
<dbReference type="InterPro" id="IPR027417">
    <property type="entry name" value="P-loop_NTPase"/>
</dbReference>
<dbReference type="EMBL" id="BMAT01013146">
    <property type="protein sequence ID" value="GFS06403.1"/>
    <property type="molecule type" value="Genomic_DNA"/>
</dbReference>
<dbReference type="PANTHER" id="PTHR11783">
    <property type="entry name" value="SULFOTRANSFERASE SULT"/>
    <property type="match status" value="1"/>
</dbReference>
<dbReference type="AlphaFoldDB" id="A0AAV4I7Z0"/>
<keyword evidence="5" id="KW-1185">Reference proteome</keyword>
<evidence type="ECO:0000313" key="5">
    <source>
        <dbReference type="Proteomes" id="UP000762676"/>
    </source>
</evidence>
<proteinExistence type="inferred from homology"/>
<dbReference type="GO" id="GO:0008146">
    <property type="term" value="F:sulfotransferase activity"/>
    <property type="evidence" value="ECO:0007669"/>
    <property type="project" value="InterPro"/>
</dbReference>